<protein>
    <submittedName>
        <fullName evidence="1">Chitinase</fullName>
    </submittedName>
</protein>
<accession>A0A5B8M376</accession>
<dbReference type="Gene3D" id="3.20.20.80">
    <property type="entry name" value="Glycosidases"/>
    <property type="match status" value="1"/>
</dbReference>
<gene>
    <name evidence="1" type="ORF">FPZ11_05150</name>
</gene>
<evidence type="ECO:0000313" key="1">
    <source>
        <dbReference type="EMBL" id="QDZ14235.1"/>
    </source>
</evidence>
<dbReference type="PANTHER" id="PTHR42976">
    <property type="entry name" value="BIFUNCTIONAL CHITINASE/LYSOZYME-RELATED"/>
    <property type="match status" value="1"/>
</dbReference>
<dbReference type="EMBL" id="CP042305">
    <property type="protein sequence ID" value="QDZ14235.1"/>
    <property type="molecule type" value="Genomic_DNA"/>
</dbReference>
<organism evidence="1 2">
    <name type="scientific">Humibacter ginsenosidimutans</name>
    <dbReference type="NCBI Taxonomy" id="2599293"/>
    <lineage>
        <taxon>Bacteria</taxon>
        <taxon>Bacillati</taxon>
        <taxon>Actinomycetota</taxon>
        <taxon>Actinomycetes</taxon>
        <taxon>Micrococcales</taxon>
        <taxon>Microbacteriaceae</taxon>
        <taxon>Humibacter</taxon>
    </lineage>
</organism>
<sequence length="367" mass="38538">MKRVIVIVSSLAVIAVCVVIGVVLIARIAGTGAFAGEPDPRQAESGSSVAVRDGAPLAPHFAAPYVDVASSGDLADLALKAHADVITVGALQTESRGSCTPYWSGDESSPVTADVHGAELNRLRKNGGELIPSFGGRDAAATHTDLADSCTDVHQIALAFENVFAVYKVHRINLDVEGESLTNRTGIDRRNKAIAETEAWGKAHDWSVSFSYTLPTTRHGLAEDALTVLSSAAKHGAVISSVDILTFDWGDGDDHDMLADTEDAASALTAQLKQTILPDASDERLWGAVGIVEMIGIDEVGAHETFTLRQAAGLVNWARGKGVQTLGFRDLQRDNGGCPGAVNQTTCSGVEQAPWAYTKAFSAFGSS</sequence>
<dbReference type="KEGG" id="huw:FPZ11_05150"/>
<dbReference type="RefSeq" id="WP_146318932.1">
    <property type="nucleotide sequence ID" value="NZ_CP042305.1"/>
</dbReference>
<evidence type="ECO:0000313" key="2">
    <source>
        <dbReference type="Proteomes" id="UP000320216"/>
    </source>
</evidence>
<name>A0A5B8M376_9MICO</name>
<reference evidence="1 2" key="1">
    <citation type="submission" date="2019-07" db="EMBL/GenBank/DDBJ databases">
        <title>Full genome sequence of Humibacter sp. WJ7-1.</title>
        <authorList>
            <person name="Im W.-T."/>
        </authorList>
    </citation>
    <scope>NUCLEOTIDE SEQUENCE [LARGE SCALE GENOMIC DNA]</scope>
    <source>
        <strain evidence="1 2">WJ7-1</strain>
    </source>
</reference>
<proteinExistence type="predicted"/>
<keyword evidence="2" id="KW-1185">Reference proteome</keyword>
<dbReference type="AlphaFoldDB" id="A0A5B8M376"/>
<dbReference type="Proteomes" id="UP000320216">
    <property type="component" value="Chromosome"/>
</dbReference>
<dbReference type="PANTHER" id="PTHR42976:SF1">
    <property type="entry name" value="GH18 DOMAIN-CONTAINING PROTEIN-RELATED"/>
    <property type="match status" value="1"/>
</dbReference>
<dbReference type="OrthoDB" id="99456at2"/>
<dbReference type="InterPro" id="IPR052750">
    <property type="entry name" value="GH18_Chitinase"/>
</dbReference>